<accession>A0AAP2Z4S2</accession>
<feature type="compositionally biased region" description="Basic and acidic residues" evidence="1">
    <location>
        <begin position="30"/>
        <end position="47"/>
    </location>
</feature>
<feature type="region of interest" description="Disordered" evidence="1">
    <location>
        <begin position="30"/>
        <end position="53"/>
    </location>
</feature>
<name>A0AAP2Z4S2_9EURY</name>
<evidence type="ECO:0000313" key="2">
    <source>
        <dbReference type="EMBL" id="MCU4744598.1"/>
    </source>
</evidence>
<comment type="caution">
    <text evidence="2">The sequence shown here is derived from an EMBL/GenBank/DDBJ whole genome shotgun (WGS) entry which is preliminary data.</text>
</comment>
<dbReference type="AlphaFoldDB" id="A0AAP2Z4S2"/>
<dbReference type="Proteomes" id="UP001321018">
    <property type="component" value="Unassembled WGS sequence"/>
</dbReference>
<dbReference type="RefSeq" id="WP_338006406.1">
    <property type="nucleotide sequence ID" value="NZ_JAOPKA010000033.1"/>
</dbReference>
<reference evidence="2" key="1">
    <citation type="submission" date="2022-09" db="EMBL/GenBank/DDBJ databases">
        <title>Enrichment on poylsaccharides allowed isolation of novel metabolic and taxonomic groups of Haloarchaea.</title>
        <authorList>
            <person name="Sorokin D.Y."/>
            <person name="Elcheninov A.G."/>
            <person name="Khizhniak T.V."/>
            <person name="Kolganova T.V."/>
            <person name="Kublanov I.V."/>
        </authorList>
    </citation>
    <scope>NUCLEOTIDE SEQUENCE</scope>
    <source>
        <strain evidence="2">AArc-xg1-1</strain>
    </source>
</reference>
<sequence length="53" mass="5833">MGRGIVGDELEALLETLDDRDAFERRLEELNDRARAGTGASRRDRTAGGETDV</sequence>
<proteinExistence type="predicted"/>
<evidence type="ECO:0000313" key="3">
    <source>
        <dbReference type="Proteomes" id="UP001321018"/>
    </source>
</evidence>
<organism evidence="2 3">
    <name type="scientific">Natronoglomus mannanivorans</name>
    <dbReference type="NCBI Taxonomy" id="2979990"/>
    <lineage>
        <taxon>Archaea</taxon>
        <taxon>Methanobacteriati</taxon>
        <taxon>Methanobacteriota</taxon>
        <taxon>Stenosarchaea group</taxon>
        <taxon>Halobacteria</taxon>
        <taxon>Halobacteriales</taxon>
        <taxon>Natrialbaceae</taxon>
        <taxon>Natronoglomus</taxon>
    </lineage>
</organism>
<gene>
    <name evidence="2" type="ORF">OB960_24820</name>
</gene>
<protein>
    <submittedName>
        <fullName evidence="2">Uncharacterized protein</fullName>
    </submittedName>
</protein>
<evidence type="ECO:0000256" key="1">
    <source>
        <dbReference type="SAM" id="MobiDB-lite"/>
    </source>
</evidence>
<dbReference type="EMBL" id="JAOPKA010000033">
    <property type="protein sequence ID" value="MCU4744598.1"/>
    <property type="molecule type" value="Genomic_DNA"/>
</dbReference>